<dbReference type="InterPro" id="IPR003593">
    <property type="entry name" value="AAA+_ATPase"/>
</dbReference>
<dbReference type="InterPro" id="IPR001867">
    <property type="entry name" value="OmpR/PhoB-type_DNA-bd"/>
</dbReference>
<dbReference type="InterPro" id="IPR027417">
    <property type="entry name" value="P-loop_NTPase"/>
</dbReference>
<sequence length="895" mass="94826">MLTNGPAPLRVRGLGPLRAFVGDEEIELGPPKQRATFAALALSAGTTVSRAELIDRVWGETVPATAAGSLHTYVSGLRRALGPVQELLVSDRAGYTLRLGREHVDVTRAEDEAEHARATRDAGAYERALRTWTGGTILAGVPGPFAAQARQRLGTLRVQLLVELAGVAAPDPALTARLLAEIPAHPLDERLRTATMIALHRAGRTAEALTQFEDLRHRLATGLGISPSPGTQAAYAAILAEDGDAARQPADAVPVRPAQLPPDRESFVGRSAELLSIVRPGAGAAGRRRIVLIAGAPGIGKTALAVRAGHLLRDSCPDGQIHLDLRGYDPSRTALTPDAALHELLVSAGARHIPAGQDRRAALWRDLTAGKRMLIILDNARSADQVEDLLPGGGLVIVTSRDRLSRLAVRHDATRVPLGALHPDESLHLLGTAAGAGRVAAEPEAARRLTALCDHSPLAIRIAAERIAPATGPCLDALVARLEDPRCRLDTLRLDDDPRSSVRDVLSWSVTALGTGPARAFRLLGVLPGTSVTRHTAAALFGTTTEQAGSLLDTLSASSLLEQDGDRFTMPELSRAYAAELSRDLGTPQRQAALSRILSWYRATLAVTGDRDRLRWCAEHRADLVALIHAAGQAGQHTAAAELTAGLGDHFRATGRPLEWLDLLRVAMRSAEATGDRAARAVLLHHSGIAYTRLGRHDVAVRQLTRGLELLAGTDHPSYRIGLLCSLTTALREMRAHDAARGPAAEALTLAGAAGTDEHLAAALRNRAELDLARGRRPEAVRNALTGLAHARAARRRTLEAALLVTVGRVRLGLAQRAAAREAFAAARRISRDAGDHLHEGRALFGLARCREPGTGPARQALARLAELDPGGAAEVRAFLAGPGIEPVRRSPAAA</sequence>
<dbReference type="AlphaFoldDB" id="A0A919IQ29"/>
<feature type="domain" description="OmpR/PhoB-type" evidence="6">
    <location>
        <begin position="1"/>
        <end position="99"/>
    </location>
</feature>
<dbReference type="PANTHER" id="PTHR35807:SF1">
    <property type="entry name" value="TRANSCRIPTIONAL REGULATOR REDD"/>
    <property type="match status" value="1"/>
</dbReference>
<dbReference type="PANTHER" id="PTHR35807">
    <property type="entry name" value="TRANSCRIPTIONAL REGULATOR REDD-RELATED"/>
    <property type="match status" value="1"/>
</dbReference>
<dbReference type="EMBL" id="BOMH01000059">
    <property type="protein sequence ID" value="GID69267.1"/>
    <property type="molecule type" value="Genomic_DNA"/>
</dbReference>
<dbReference type="InterPro" id="IPR011990">
    <property type="entry name" value="TPR-like_helical_dom_sf"/>
</dbReference>
<dbReference type="InterPro" id="IPR016032">
    <property type="entry name" value="Sig_transdc_resp-reg_C-effctor"/>
</dbReference>
<dbReference type="GO" id="GO:0000160">
    <property type="term" value="P:phosphorelay signal transduction system"/>
    <property type="evidence" value="ECO:0007669"/>
    <property type="project" value="InterPro"/>
</dbReference>
<dbReference type="SUPFAM" id="SSF52540">
    <property type="entry name" value="P-loop containing nucleoside triphosphate hydrolases"/>
    <property type="match status" value="1"/>
</dbReference>
<dbReference type="GO" id="GO:0006355">
    <property type="term" value="P:regulation of DNA-templated transcription"/>
    <property type="evidence" value="ECO:0007669"/>
    <property type="project" value="InterPro"/>
</dbReference>
<dbReference type="Proteomes" id="UP000619479">
    <property type="component" value="Unassembled WGS sequence"/>
</dbReference>
<dbReference type="InterPro" id="IPR005158">
    <property type="entry name" value="BTAD"/>
</dbReference>
<dbReference type="PROSITE" id="PS51755">
    <property type="entry name" value="OMPR_PHOB"/>
    <property type="match status" value="1"/>
</dbReference>
<dbReference type="SUPFAM" id="SSF48452">
    <property type="entry name" value="TPR-like"/>
    <property type="match status" value="2"/>
</dbReference>
<comment type="similarity">
    <text evidence="1">Belongs to the AfsR/DnrI/RedD regulatory family.</text>
</comment>
<keyword evidence="2" id="KW-0805">Transcription regulation</keyword>
<protein>
    <recommendedName>
        <fullName evidence="6">OmpR/PhoB-type domain-containing protein</fullName>
    </recommendedName>
</protein>
<dbReference type="GO" id="GO:0003677">
    <property type="term" value="F:DNA binding"/>
    <property type="evidence" value="ECO:0007669"/>
    <property type="project" value="UniProtKB-UniRule"/>
</dbReference>
<dbReference type="Gene3D" id="1.25.40.10">
    <property type="entry name" value="Tetratricopeptide repeat domain"/>
    <property type="match status" value="2"/>
</dbReference>
<dbReference type="InterPro" id="IPR036388">
    <property type="entry name" value="WH-like_DNA-bd_sf"/>
</dbReference>
<keyword evidence="3 5" id="KW-0238">DNA-binding</keyword>
<evidence type="ECO:0000256" key="5">
    <source>
        <dbReference type="PROSITE-ProRule" id="PRU01091"/>
    </source>
</evidence>
<organism evidence="7 8">
    <name type="scientific">Actinoplanes cyaneus</name>
    <dbReference type="NCBI Taxonomy" id="52696"/>
    <lineage>
        <taxon>Bacteria</taxon>
        <taxon>Bacillati</taxon>
        <taxon>Actinomycetota</taxon>
        <taxon>Actinomycetes</taxon>
        <taxon>Micromonosporales</taxon>
        <taxon>Micromonosporaceae</taxon>
        <taxon>Actinoplanes</taxon>
    </lineage>
</organism>
<dbReference type="SUPFAM" id="SSF46894">
    <property type="entry name" value="C-terminal effector domain of the bipartite response regulators"/>
    <property type="match status" value="1"/>
</dbReference>
<dbReference type="RefSeq" id="WP_203751360.1">
    <property type="nucleotide sequence ID" value="NZ_BOMH01000059.1"/>
</dbReference>
<proteinExistence type="inferred from homology"/>
<accession>A0A919IQ29</accession>
<name>A0A919IQ29_9ACTN</name>
<evidence type="ECO:0000313" key="8">
    <source>
        <dbReference type="Proteomes" id="UP000619479"/>
    </source>
</evidence>
<dbReference type="SMART" id="SM00382">
    <property type="entry name" value="AAA"/>
    <property type="match status" value="1"/>
</dbReference>
<keyword evidence="4" id="KW-0804">Transcription</keyword>
<dbReference type="InterPro" id="IPR051677">
    <property type="entry name" value="AfsR-DnrI-RedD_regulator"/>
</dbReference>
<evidence type="ECO:0000256" key="3">
    <source>
        <dbReference type="ARBA" id="ARBA00023125"/>
    </source>
</evidence>
<feature type="DNA-binding region" description="OmpR/PhoB-type" evidence="5">
    <location>
        <begin position="1"/>
        <end position="99"/>
    </location>
</feature>
<evidence type="ECO:0000259" key="6">
    <source>
        <dbReference type="PROSITE" id="PS51755"/>
    </source>
</evidence>
<evidence type="ECO:0000256" key="2">
    <source>
        <dbReference type="ARBA" id="ARBA00023015"/>
    </source>
</evidence>
<dbReference type="Pfam" id="PF03704">
    <property type="entry name" value="BTAD"/>
    <property type="match status" value="1"/>
</dbReference>
<keyword evidence="8" id="KW-1185">Reference proteome</keyword>
<dbReference type="PRINTS" id="PR00364">
    <property type="entry name" value="DISEASERSIST"/>
</dbReference>
<reference evidence="7" key="1">
    <citation type="submission" date="2021-01" db="EMBL/GenBank/DDBJ databases">
        <title>Whole genome shotgun sequence of Actinoplanes cyaneus NBRC 14990.</title>
        <authorList>
            <person name="Komaki H."/>
            <person name="Tamura T."/>
        </authorList>
    </citation>
    <scope>NUCLEOTIDE SEQUENCE</scope>
    <source>
        <strain evidence="7">NBRC 14990</strain>
    </source>
</reference>
<dbReference type="Gene3D" id="1.10.10.10">
    <property type="entry name" value="Winged helix-like DNA-binding domain superfamily/Winged helix DNA-binding domain"/>
    <property type="match status" value="1"/>
</dbReference>
<dbReference type="GO" id="GO:0043531">
    <property type="term" value="F:ADP binding"/>
    <property type="evidence" value="ECO:0007669"/>
    <property type="project" value="InterPro"/>
</dbReference>
<dbReference type="Gene3D" id="3.40.50.300">
    <property type="entry name" value="P-loop containing nucleotide triphosphate hydrolases"/>
    <property type="match status" value="1"/>
</dbReference>
<evidence type="ECO:0000256" key="4">
    <source>
        <dbReference type="ARBA" id="ARBA00023163"/>
    </source>
</evidence>
<evidence type="ECO:0000256" key="1">
    <source>
        <dbReference type="ARBA" id="ARBA00005820"/>
    </source>
</evidence>
<gene>
    <name evidence="7" type="ORF">Acy02nite_71480</name>
</gene>
<evidence type="ECO:0000313" key="7">
    <source>
        <dbReference type="EMBL" id="GID69267.1"/>
    </source>
</evidence>
<dbReference type="SMART" id="SM01043">
    <property type="entry name" value="BTAD"/>
    <property type="match status" value="1"/>
</dbReference>
<comment type="caution">
    <text evidence="7">The sequence shown here is derived from an EMBL/GenBank/DDBJ whole genome shotgun (WGS) entry which is preliminary data.</text>
</comment>
<dbReference type="SMART" id="SM00862">
    <property type="entry name" value="Trans_reg_C"/>
    <property type="match status" value="1"/>
</dbReference>
<dbReference type="Pfam" id="PF00486">
    <property type="entry name" value="Trans_reg_C"/>
    <property type="match status" value="1"/>
</dbReference>